<proteinExistence type="predicted"/>
<gene>
    <name evidence="2" type="ORF">HAKA00212_LOCUS7500</name>
</gene>
<sequence length="114" mass="11947">MDQIFKIGQKGMDESTDTMGDLYQELSLDQVDLKYLQEDDSSRTAPDGVLTGAGTRVPAHPASLSSPQSSTSATPVQQYVRRAGGGGGGGRRTPASAASSRRTVDSSTGRGGWR</sequence>
<feature type="compositionally biased region" description="Low complexity" evidence="1">
    <location>
        <begin position="58"/>
        <end position="75"/>
    </location>
</feature>
<name>A0A7S3XPX6_HETAK</name>
<dbReference type="AlphaFoldDB" id="A0A7S3XPX6"/>
<feature type="compositionally biased region" description="Low complexity" evidence="1">
    <location>
        <begin position="92"/>
        <end position="101"/>
    </location>
</feature>
<organism evidence="2">
    <name type="scientific">Heterosigma akashiwo</name>
    <name type="common">Chromophytic alga</name>
    <name type="synonym">Heterosigma carterae</name>
    <dbReference type="NCBI Taxonomy" id="2829"/>
    <lineage>
        <taxon>Eukaryota</taxon>
        <taxon>Sar</taxon>
        <taxon>Stramenopiles</taxon>
        <taxon>Ochrophyta</taxon>
        <taxon>Raphidophyceae</taxon>
        <taxon>Chattonellales</taxon>
        <taxon>Chattonellaceae</taxon>
        <taxon>Heterosigma</taxon>
    </lineage>
</organism>
<accession>A0A7S3XPX6</accession>
<reference evidence="2" key="1">
    <citation type="submission" date="2021-01" db="EMBL/GenBank/DDBJ databases">
        <authorList>
            <person name="Corre E."/>
            <person name="Pelletier E."/>
            <person name="Niang G."/>
            <person name="Scheremetjew M."/>
            <person name="Finn R."/>
            <person name="Kale V."/>
            <person name="Holt S."/>
            <person name="Cochrane G."/>
            <person name="Meng A."/>
            <person name="Brown T."/>
            <person name="Cohen L."/>
        </authorList>
    </citation>
    <scope>NUCLEOTIDE SEQUENCE</scope>
    <source>
        <strain evidence="2">CCMP3107</strain>
    </source>
</reference>
<protein>
    <submittedName>
        <fullName evidence="2">Uncharacterized protein</fullName>
    </submittedName>
</protein>
<feature type="region of interest" description="Disordered" evidence="1">
    <location>
        <begin position="37"/>
        <end position="114"/>
    </location>
</feature>
<dbReference type="EMBL" id="HBIU01016075">
    <property type="protein sequence ID" value="CAE0628818.1"/>
    <property type="molecule type" value="Transcribed_RNA"/>
</dbReference>
<evidence type="ECO:0000256" key="1">
    <source>
        <dbReference type="SAM" id="MobiDB-lite"/>
    </source>
</evidence>
<evidence type="ECO:0000313" key="2">
    <source>
        <dbReference type="EMBL" id="CAE0628818.1"/>
    </source>
</evidence>